<reference evidence="1 2" key="1">
    <citation type="submission" date="2024-01" db="EMBL/GenBank/DDBJ databases">
        <title>The complete chloroplast genome sequence of Lithospermum erythrorhizon: insights into the phylogenetic relationship among Boraginaceae species and the maternal lineages of purple gromwells.</title>
        <authorList>
            <person name="Okada T."/>
            <person name="Watanabe K."/>
        </authorList>
    </citation>
    <scope>NUCLEOTIDE SEQUENCE [LARGE SCALE GENOMIC DNA]</scope>
</reference>
<gene>
    <name evidence="1" type="ORF">LIER_24683</name>
</gene>
<sequence>MMELMGGLMEEMRIIEEFRFHSRCKEIGLTHLLFADDMFLLCGADCNMFIAVDRVLKDFSRLAGFSPNLNKSKLYFAGVGLSAQIGIGIDTLLVKYLGVPLITARLTYADSYELSEKIIAVSELCFVWATCLSLPKSIIRKVEKKIRSYLWHGDCETRGHVPISWKMVYKPNEEGGLGVKSFEEWNRSCLLKVL</sequence>
<evidence type="ECO:0008006" key="3">
    <source>
        <dbReference type="Google" id="ProtNLM"/>
    </source>
</evidence>
<name>A0AAV3R5D1_LITER</name>
<accession>A0AAV3R5D1</accession>
<evidence type="ECO:0000313" key="1">
    <source>
        <dbReference type="EMBL" id="GAA0170421.1"/>
    </source>
</evidence>
<dbReference type="EMBL" id="BAABME010007235">
    <property type="protein sequence ID" value="GAA0170421.1"/>
    <property type="molecule type" value="Genomic_DNA"/>
</dbReference>
<proteinExistence type="predicted"/>
<dbReference type="PANTHER" id="PTHR33116">
    <property type="entry name" value="REVERSE TRANSCRIPTASE ZINC-BINDING DOMAIN-CONTAINING PROTEIN-RELATED-RELATED"/>
    <property type="match status" value="1"/>
</dbReference>
<dbReference type="PANTHER" id="PTHR33116:SF76">
    <property type="entry name" value="DUF4283 DOMAIN-CONTAINING PROTEIN"/>
    <property type="match status" value="1"/>
</dbReference>
<protein>
    <recommendedName>
        <fullName evidence="3">Reverse transcriptase domain-containing protein</fullName>
    </recommendedName>
</protein>
<evidence type="ECO:0000313" key="2">
    <source>
        <dbReference type="Proteomes" id="UP001454036"/>
    </source>
</evidence>
<organism evidence="1 2">
    <name type="scientific">Lithospermum erythrorhizon</name>
    <name type="common">Purple gromwell</name>
    <name type="synonym">Lithospermum officinale var. erythrorhizon</name>
    <dbReference type="NCBI Taxonomy" id="34254"/>
    <lineage>
        <taxon>Eukaryota</taxon>
        <taxon>Viridiplantae</taxon>
        <taxon>Streptophyta</taxon>
        <taxon>Embryophyta</taxon>
        <taxon>Tracheophyta</taxon>
        <taxon>Spermatophyta</taxon>
        <taxon>Magnoliopsida</taxon>
        <taxon>eudicotyledons</taxon>
        <taxon>Gunneridae</taxon>
        <taxon>Pentapetalae</taxon>
        <taxon>asterids</taxon>
        <taxon>lamiids</taxon>
        <taxon>Boraginales</taxon>
        <taxon>Boraginaceae</taxon>
        <taxon>Boraginoideae</taxon>
        <taxon>Lithospermeae</taxon>
        <taxon>Lithospermum</taxon>
    </lineage>
</organism>
<comment type="caution">
    <text evidence="1">The sequence shown here is derived from an EMBL/GenBank/DDBJ whole genome shotgun (WGS) entry which is preliminary data.</text>
</comment>
<dbReference type="AlphaFoldDB" id="A0AAV3R5D1"/>
<keyword evidence="2" id="KW-1185">Reference proteome</keyword>
<dbReference type="Proteomes" id="UP001454036">
    <property type="component" value="Unassembled WGS sequence"/>
</dbReference>